<dbReference type="AlphaFoldDB" id="A0A0P1F2C8"/>
<name>A0A0P1F2C8_9RHOB</name>
<sequence length="205" mass="21538">MLKKYLWALAIFPAPAFSDISDEANACIDELVSRFGNVGGEVLDQEFSEAAIMVRLRDGSGVEYECIVWSGPEVADLRRVGESTDMADDGAGAMDGASAPTVSGDQVVKFNAGESGTAMSATLQPGASVRYILGANDGQFLNVDVGSHGGALDYKIFNPDGSLLLDLISSDTPYQGQLWQSGEHVVEVVNAGTQPVTFDIGIGIN</sequence>
<dbReference type="OrthoDB" id="964913at2"/>
<gene>
    <name evidence="1" type="ORF">RUA4292_03146</name>
</gene>
<dbReference type="EMBL" id="CYPU01000049">
    <property type="protein sequence ID" value="CUH48955.1"/>
    <property type="molecule type" value="Genomic_DNA"/>
</dbReference>
<evidence type="ECO:0000313" key="1">
    <source>
        <dbReference type="EMBL" id="CUH48955.1"/>
    </source>
</evidence>
<dbReference type="RefSeq" id="WP_058278433.1">
    <property type="nucleotide sequence ID" value="NZ_CYPU01000049.1"/>
</dbReference>
<reference evidence="1 2" key="1">
    <citation type="submission" date="2015-09" db="EMBL/GenBank/DDBJ databases">
        <authorList>
            <consortium name="Swine Surveillance"/>
        </authorList>
    </citation>
    <scope>NUCLEOTIDE SEQUENCE [LARGE SCALE GENOMIC DNA]</scope>
    <source>
        <strain evidence="1 2">CECT 4292</strain>
    </source>
</reference>
<dbReference type="GeneID" id="55494312"/>
<organism evidence="1 2">
    <name type="scientific">Ruegeria atlantica</name>
    <dbReference type="NCBI Taxonomy" id="81569"/>
    <lineage>
        <taxon>Bacteria</taxon>
        <taxon>Pseudomonadati</taxon>
        <taxon>Pseudomonadota</taxon>
        <taxon>Alphaproteobacteria</taxon>
        <taxon>Rhodobacterales</taxon>
        <taxon>Roseobacteraceae</taxon>
        <taxon>Ruegeria</taxon>
    </lineage>
</organism>
<accession>A0A0P1F2C8</accession>
<evidence type="ECO:0000313" key="2">
    <source>
        <dbReference type="Proteomes" id="UP000050783"/>
    </source>
</evidence>
<proteinExistence type="predicted"/>
<dbReference type="Proteomes" id="UP000050783">
    <property type="component" value="Unassembled WGS sequence"/>
</dbReference>
<dbReference type="Gene3D" id="2.60.120.380">
    <property type="match status" value="1"/>
</dbReference>
<protein>
    <submittedName>
        <fullName evidence="1">Uncharacterized protein</fullName>
    </submittedName>
</protein>